<evidence type="ECO:0000313" key="7">
    <source>
        <dbReference type="EMBL" id="MBB6564314.1"/>
    </source>
</evidence>
<keyword evidence="2" id="KW-0288">FMN</keyword>
<dbReference type="SUPFAM" id="SSF52218">
    <property type="entry name" value="Flavoproteins"/>
    <property type="match status" value="1"/>
</dbReference>
<dbReference type="PANTHER" id="PTHR19384:SF17">
    <property type="entry name" value="NADPH--CYTOCHROME P450 REDUCTASE"/>
    <property type="match status" value="1"/>
</dbReference>
<dbReference type="SUPFAM" id="SSF52343">
    <property type="entry name" value="Ferredoxin reductase-like, C-terminal NADP-linked domain"/>
    <property type="match status" value="1"/>
</dbReference>
<keyword evidence="1" id="KW-0285">Flavoprotein</keyword>
<dbReference type="Pfam" id="PF00258">
    <property type="entry name" value="Flavodoxin_1"/>
    <property type="match status" value="1"/>
</dbReference>
<dbReference type="AlphaFoldDB" id="A0A7X0UDQ6"/>
<dbReference type="GO" id="GO:0005829">
    <property type="term" value="C:cytosol"/>
    <property type="evidence" value="ECO:0007669"/>
    <property type="project" value="TreeGrafter"/>
</dbReference>
<evidence type="ECO:0000259" key="5">
    <source>
        <dbReference type="PROSITE" id="PS50902"/>
    </source>
</evidence>
<dbReference type="CDD" id="cd06200">
    <property type="entry name" value="SiR_like1"/>
    <property type="match status" value="1"/>
</dbReference>
<dbReference type="PROSITE" id="PS50902">
    <property type="entry name" value="FLAVODOXIN_LIKE"/>
    <property type="match status" value="1"/>
</dbReference>
<reference evidence="7 8" key="1">
    <citation type="submission" date="2020-08" db="EMBL/GenBank/DDBJ databases">
        <title>Functional genomics of gut bacteria from endangered species of beetles.</title>
        <authorList>
            <person name="Carlos-Shanley C."/>
        </authorList>
    </citation>
    <scope>NUCLEOTIDE SEQUENCE [LARGE SCALE GENOMIC DNA]</scope>
    <source>
        <strain evidence="7 8">S00198</strain>
    </source>
</reference>
<dbReference type="Proteomes" id="UP000575083">
    <property type="component" value="Unassembled WGS sequence"/>
</dbReference>
<organism evidence="7 8">
    <name type="scientific">Acidovorax soli</name>
    <dbReference type="NCBI Taxonomy" id="592050"/>
    <lineage>
        <taxon>Bacteria</taxon>
        <taxon>Pseudomonadati</taxon>
        <taxon>Pseudomonadota</taxon>
        <taxon>Betaproteobacteria</taxon>
        <taxon>Burkholderiales</taxon>
        <taxon>Comamonadaceae</taxon>
        <taxon>Acidovorax</taxon>
    </lineage>
</organism>
<evidence type="ECO:0000313" key="8">
    <source>
        <dbReference type="Proteomes" id="UP000575083"/>
    </source>
</evidence>
<comment type="caution">
    <text evidence="7">The sequence shown here is derived from an EMBL/GenBank/DDBJ whole genome shotgun (WGS) entry which is preliminary data.</text>
</comment>
<name>A0A7X0UDQ6_9BURK</name>
<dbReference type="InterPro" id="IPR008254">
    <property type="entry name" value="Flavodoxin/NO_synth"/>
</dbReference>
<sequence>MNVSDPTVRLAAAAALVLLYAAMCAAIWLRERRRHQAQAAQAQALASAREGVQPLLVVYASQTGQAEELARETARLLHTAGEPVHLCALDRLDAGLLVRSRRALFLASTYGEGDAPDNAAAFQEACMGASADSAPDLSQLQYGLLALGDRQYTHFCGFGRQLDAWLRARGAVPLFERVEMDNGDPAALTAWQHQLAQVSSLSELPAWEAPAFAQWTLAARSHLNPGSAGAEVHLVELTPPAGEPAAWESGDLVQVCVPSDIAHPREYSIASLASDGRVHLVVRQATRDDGTPGLASHWLTHGAPVGEAVQMRLRAHRNFRLEDNAARPLILVGNGTGIAGLRGHLRARAQAGAGQPNWLLFGERHAAHDFLFRDELQAWQTGGVLTRLDLAFSRDDPARKVYVQDLLQEHAATVRAWVEDRGAAIYVCGSLQGMAQGVDLALTGLLGPAPMAELVRSGRYRRDVY</sequence>
<dbReference type="RefSeq" id="WP_184866226.1">
    <property type="nucleotide sequence ID" value="NZ_JACHLK010000036.1"/>
</dbReference>
<dbReference type="EC" id="1.6.2.4" evidence="4"/>
<keyword evidence="3" id="KW-0249">Electron transport</keyword>
<dbReference type="InterPro" id="IPR001433">
    <property type="entry name" value="OxRdtase_FAD/NAD-bd"/>
</dbReference>
<feature type="domain" description="Flavodoxin-like" evidence="5">
    <location>
        <begin position="55"/>
        <end position="196"/>
    </location>
</feature>
<dbReference type="EMBL" id="JACHLK010000036">
    <property type="protein sequence ID" value="MBB6564314.1"/>
    <property type="molecule type" value="Genomic_DNA"/>
</dbReference>
<dbReference type="Gene3D" id="3.40.50.360">
    <property type="match status" value="1"/>
</dbReference>
<dbReference type="PRINTS" id="PR00369">
    <property type="entry name" value="FLAVODOXIN"/>
</dbReference>
<dbReference type="Gene3D" id="3.40.50.80">
    <property type="entry name" value="Nucleotide-binding domain of ferredoxin-NADP reductase (FNR) module"/>
    <property type="match status" value="1"/>
</dbReference>
<dbReference type="Gene3D" id="2.40.30.10">
    <property type="entry name" value="Translation factors"/>
    <property type="match status" value="1"/>
</dbReference>
<evidence type="ECO:0000256" key="1">
    <source>
        <dbReference type="ARBA" id="ARBA00022630"/>
    </source>
</evidence>
<dbReference type="InterPro" id="IPR001094">
    <property type="entry name" value="Flavdoxin-like"/>
</dbReference>
<evidence type="ECO:0000256" key="4">
    <source>
        <dbReference type="ARBA" id="ARBA00023797"/>
    </source>
</evidence>
<accession>A0A7X0UDQ6</accession>
<dbReference type="PANTHER" id="PTHR19384">
    <property type="entry name" value="NITRIC OXIDE SYNTHASE-RELATED"/>
    <property type="match status" value="1"/>
</dbReference>
<proteinExistence type="predicted"/>
<dbReference type="InterPro" id="IPR017938">
    <property type="entry name" value="Riboflavin_synthase-like_b-brl"/>
</dbReference>
<dbReference type="InterPro" id="IPR029039">
    <property type="entry name" value="Flavoprotein-like_sf"/>
</dbReference>
<dbReference type="InterPro" id="IPR017927">
    <property type="entry name" value="FAD-bd_FR_type"/>
</dbReference>
<feature type="domain" description="FAD-binding FR-type" evidence="6">
    <location>
        <begin position="210"/>
        <end position="322"/>
    </location>
</feature>
<gene>
    <name evidence="7" type="ORF">HNP48_007041</name>
</gene>
<evidence type="ECO:0000256" key="2">
    <source>
        <dbReference type="ARBA" id="ARBA00022643"/>
    </source>
</evidence>
<dbReference type="PROSITE" id="PS51384">
    <property type="entry name" value="FAD_FR"/>
    <property type="match status" value="1"/>
</dbReference>
<dbReference type="Pfam" id="PF00175">
    <property type="entry name" value="NAD_binding_1"/>
    <property type="match status" value="1"/>
</dbReference>
<dbReference type="InterPro" id="IPR039261">
    <property type="entry name" value="FNR_nucleotide-bd"/>
</dbReference>
<dbReference type="GO" id="GO:0010181">
    <property type="term" value="F:FMN binding"/>
    <property type="evidence" value="ECO:0007669"/>
    <property type="project" value="InterPro"/>
</dbReference>
<dbReference type="GO" id="GO:0050660">
    <property type="term" value="F:flavin adenine dinucleotide binding"/>
    <property type="evidence" value="ECO:0007669"/>
    <property type="project" value="TreeGrafter"/>
</dbReference>
<protein>
    <recommendedName>
        <fullName evidence="4">NADPH--hemoprotein reductase</fullName>
        <ecNumber evidence="4">1.6.2.4</ecNumber>
    </recommendedName>
</protein>
<dbReference type="InterPro" id="IPR001709">
    <property type="entry name" value="Flavoprot_Pyr_Nucl_cyt_Rdtase"/>
</dbReference>
<evidence type="ECO:0000256" key="3">
    <source>
        <dbReference type="ARBA" id="ARBA00022982"/>
    </source>
</evidence>
<dbReference type="SUPFAM" id="SSF63380">
    <property type="entry name" value="Riboflavin synthase domain-like"/>
    <property type="match status" value="1"/>
</dbReference>
<keyword evidence="3" id="KW-0813">Transport</keyword>
<keyword evidence="8" id="KW-1185">Reference proteome</keyword>
<dbReference type="GO" id="GO:0003958">
    <property type="term" value="F:NADPH-hemoprotein reductase activity"/>
    <property type="evidence" value="ECO:0007669"/>
    <property type="project" value="UniProtKB-EC"/>
</dbReference>
<dbReference type="PRINTS" id="PR00371">
    <property type="entry name" value="FPNCR"/>
</dbReference>
<keyword evidence="7" id="KW-0560">Oxidoreductase</keyword>
<evidence type="ECO:0000259" key="6">
    <source>
        <dbReference type="PROSITE" id="PS51384"/>
    </source>
</evidence>